<accession>A0A6J6FF95</accession>
<dbReference type="NCBIfam" id="TIGR01994">
    <property type="entry name" value="SUF_scaf_2"/>
    <property type="match status" value="1"/>
</dbReference>
<dbReference type="PANTHER" id="PTHR10093">
    <property type="entry name" value="IRON-SULFUR CLUSTER ASSEMBLY ENZYME NIFU HOMOLOG"/>
    <property type="match status" value="1"/>
</dbReference>
<reference evidence="2" key="1">
    <citation type="submission" date="2020-05" db="EMBL/GenBank/DDBJ databases">
        <authorList>
            <person name="Chiriac C."/>
            <person name="Salcher M."/>
            <person name="Ghai R."/>
            <person name="Kavagutti S V."/>
        </authorList>
    </citation>
    <scope>NUCLEOTIDE SEQUENCE</scope>
</reference>
<organism evidence="2">
    <name type="scientific">freshwater metagenome</name>
    <dbReference type="NCBI Taxonomy" id="449393"/>
    <lineage>
        <taxon>unclassified sequences</taxon>
        <taxon>metagenomes</taxon>
        <taxon>ecological metagenomes</taxon>
    </lineage>
</organism>
<dbReference type="Pfam" id="PF01592">
    <property type="entry name" value="NifU_N"/>
    <property type="match status" value="1"/>
</dbReference>
<dbReference type="AlphaFoldDB" id="A0A6J6FF95"/>
<evidence type="ECO:0000313" key="2">
    <source>
        <dbReference type="EMBL" id="CAB4586055.1"/>
    </source>
</evidence>
<proteinExistence type="predicted"/>
<name>A0A6J6FF95_9ZZZZ</name>
<dbReference type="Gene3D" id="3.90.1010.10">
    <property type="match status" value="1"/>
</dbReference>
<evidence type="ECO:0000259" key="1">
    <source>
        <dbReference type="Pfam" id="PF01592"/>
    </source>
</evidence>
<dbReference type="GO" id="GO:0016226">
    <property type="term" value="P:iron-sulfur cluster assembly"/>
    <property type="evidence" value="ECO:0007669"/>
    <property type="project" value="InterPro"/>
</dbReference>
<sequence>MELDNLYQEVILDHYKRPQNKKLAATFDAQVHHVNPSCGDEIDLNLTIKDQIVTNITWDGVGCSISQASVSILTDLLVSKSIVEAYSIYDNFVALMQSKGSIVGDESVLEDAIALAGVSKYPARIKCALLGWMAFKDASVQAQAKSKLD</sequence>
<dbReference type="GO" id="GO:0005506">
    <property type="term" value="F:iron ion binding"/>
    <property type="evidence" value="ECO:0007669"/>
    <property type="project" value="InterPro"/>
</dbReference>
<dbReference type="SUPFAM" id="SSF82649">
    <property type="entry name" value="SufE/NifU"/>
    <property type="match status" value="1"/>
</dbReference>
<dbReference type="GO" id="GO:0051536">
    <property type="term" value="F:iron-sulfur cluster binding"/>
    <property type="evidence" value="ECO:0007669"/>
    <property type="project" value="InterPro"/>
</dbReference>
<protein>
    <submittedName>
        <fullName evidence="2">Unannotated protein</fullName>
    </submittedName>
</protein>
<dbReference type="CDD" id="cd06664">
    <property type="entry name" value="IscU_like"/>
    <property type="match status" value="1"/>
</dbReference>
<dbReference type="InterPro" id="IPR002871">
    <property type="entry name" value="NIF_FeS_clus_asmbl_NifU_N"/>
</dbReference>
<feature type="domain" description="NIF system FeS cluster assembly NifU N-terminal" evidence="1">
    <location>
        <begin position="7"/>
        <end position="127"/>
    </location>
</feature>
<gene>
    <name evidence="2" type="ORF">UFOPK1775_00316</name>
</gene>
<dbReference type="EMBL" id="CAEZUB010000020">
    <property type="protein sequence ID" value="CAB4586055.1"/>
    <property type="molecule type" value="Genomic_DNA"/>
</dbReference>